<protein>
    <submittedName>
        <fullName evidence="2">Restriction endonuclease</fullName>
    </submittedName>
</protein>
<dbReference type="AlphaFoldDB" id="A0A7X2GXC8"/>
<dbReference type="InterPro" id="IPR011335">
    <property type="entry name" value="Restrct_endonuc-II-like"/>
</dbReference>
<organism evidence="2 3">
    <name type="scientific">Neisseria brasiliensis</name>
    <dbReference type="NCBI Taxonomy" id="2666100"/>
    <lineage>
        <taxon>Bacteria</taxon>
        <taxon>Pseudomonadati</taxon>
        <taxon>Pseudomonadota</taxon>
        <taxon>Betaproteobacteria</taxon>
        <taxon>Neisseriales</taxon>
        <taxon>Neisseriaceae</taxon>
        <taxon>Neisseria</taxon>
    </lineage>
</organism>
<dbReference type="GO" id="GO:0004519">
    <property type="term" value="F:endonuclease activity"/>
    <property type="evidence" value="ECO:0007669"/>
    <property type="project" value="UniProtKB-KW"/>
</dbReference>
<sequence>MAFSTEQKQAILATAKTWFKECVAQNHIKNTEKLIDPAEFNINPFLTVYLANFLTGNSKPESIAKALLFPRVLGTSINTSFGQNMQSFMSVIQDAVGSTASGMDIEFIDQLDGRKKYCQLKAGPNTINKDDVETIANHFRSVRNLSRTNNLRIPNDDMIVGVLYGEPQNLSSRYKRITSQYDYEVIIGQEFWLRLTGDEDFYNELIAAIGSVAIEADFSKDFERVIYTLAQTEEIQKLSNHE</sequence>
<name>A0A7X2GXC8_9NEIS</name>
<dbReference type="InterPro" id="IPR012297">
    <property type="entry name" value="EcoO109IR_cat_dom_sf"/>
</dbReference>
<dbReference type="Proteomes" id="UP000486297">
    <property type="component" value="Unassembled WGS sequence"/>
</dbReference>
<evidence type="ECO:0000313" key="2">
    <source>
        <dbReference type="EMBL" id="MRN37721.1"/>
    </source>
</evidence>
<dbReference type="CDD" id="cd22346">
    <property type="entry name" value="PDDEXK_nuclease"/>
    <property type="match status" value="1"/>
</dbReference>
<comment type="caution">
    <text evidence="2">The sequence shown here is derived from an EMBL/GenBank/DDBJ whole genome shotgun (WGS) entry which is preliminary data.</text>
</comment>
<keyword evidence="3" id="KW-1185">Reference proteome</keyword>
<gene>
    <name evidence="2" type="ORF">GJU80_04245</name>
</gene>
<dbReference type="SUPFAM" id="SSF52980">
    <property type="entry name" value="Restriction endonuclease-like"/>
    <property type="match status" value="1"/>
</dbReference>
<evidence type="ECO:0000313" key="3">
    <source>
        <dbReference type="Proteomes" id="UP000486297"/>
    </source>
</evidence>
<reference evidence="2" key="1">
    <citation type="journal article" name="Emerg. Infect. Dis.">
        <title>Two cases of a newly characterized neisseria species.</title>
        <authorList>
            <person name="Mustapha M."/>
            <person name="Lemos A.P.S."/>
            <person name="Harrison L.H."/>
            <person name="Vantyne D."/>
            <person name="Sacchi C.T."/>
        </authorList>
    </citation>
    <scope>NUCLEOTIDE SEQUENCE</scope>
    <source>
        <strain evidence="2">N.95.16</strain>
    </source>
</reference>
<evidence type="ECO:0000259" key="1">
    <source>
        <dbReference type="Pfam" id="PF14511"/>
    </source>
</evidence>
<keyword evidence="2" id="KW-0378">Hydrolase</keyword>
<dbReference type="Gene3D" id="3.40.1560.10">
    <property type="entry name" value="type ii restriction endonuclease, domain 2"/>
    <property type="match status" value="1"/>
</dbReference>
<dbReference type="RefSeq" id="WP_095502181.1">
    <property type="nucleotide sequence ID" value="NZ_WJXO01000001.1"/>
</dbReference>
<dbReference type="EMBL" id="WJXO01000001">
    <property type="protein sequence ID" value="MRN37721.1"/>
    <property type="molecule type" value="Genomic_DNA"/>
</dbReference>
<feature type="domain" description="Type II restriction endonuclease EcoO109IR" evidence="1">
    <location>
        <begin position="61"/>
        <end position="215"/>
    </location>
</feature>
<dbReference type="Pfam" id="PF14511">
    <property type="entry name" value="RE_EcoO109I"/>
    <property type="match status" value="1"/>
</dbReference>
<proteinExistence type="predicted"/>
<keyword evidence="2" id="KW-0540">Nuclease</keyword>
<keyword evidence="2" id="KW-0255">Endonuclease</keyword>
<dbReference type="InterPro" id="IPR032793">
    <property type="entry name" value="RE_EcoO109IR"/>
</dbReference>
<accession>A0A7X2GXC8</accession>